<comment type="caution">
    <text evidence="6">The sequence shown here is derived from an EMBL/GenBank/DDBJ whole genome shotgun (WGS) entry which is preliminary data.</text>
</comment>
<dbReference type="PROSITE" id="PS51352">
    <property type="entry name" value="THIOREDOXIN_2"/>
    <property type="match status" value="1"/>
</dbReference>
<dbReference type="PANTHER" id="PTHR10681:SF128">
    <property type="entry name" value="THIOREDOXIN-DEPENDENT PEROXIDE REDUCTASE, MITOCHONDRIAL"/>
    <property type="match status" value="1"/>
</dbReference>
<dbReference type="EMBL" id="QXUF01000053">
    <property type="protein sequence ID" value="RIN00546.1"/>
    <property type="molecule type" value="Genomic_DNA"/>
</dbReference>
<protein>
    <submittedName>
        <fullName evidence="6">Peroxiredoxin</fullName>
    </submittedName>
</protein>
<keyword evidence="3" id="KW-1015">Disulfide bond</keyword>
<dbReference type="NCBIfam" id="NF009668">
    <property type="entry name" value="PRK13189.1"/>
    <property type="match status" value="1"/>
</dbReference>
<dbReference type="InterPro" id="IPR000866">
    <property type="entry name" value="AhpC/TSA"/>
</dbReference>
<dbReference type="Proteomes" id="UP000286317">
    <property type="component" value="Unassembled WGS sequence"/>
</dbReference>
<evidence type="ECO:0000256" key="4">
    <source>
        <dbReference type="ARBA" id="ARBA00037420"/>
    </source>
</evidence>
<keyword evidence="7" id="KW-1185">Reference proteome</keyword>
<evidence type="ECO:0000256" key="3">
    <source>
        <dbReference type="ARBA" id="ARBA00023157"/>
    </source>
</evidence>
<dbReference type="Pfam" id="PF00578">
    <property type="entry name" value="AhpC-TSA"/>
    <property type="match status" value="1"/>
</dbReference>
<dbReference type="RefSeq" id="WP_119584498.1">
    <property type="nucleotide sequence ID" value="NZ_JAWVBH010000001.1"/>
</dbReference>
<dbReference type="InterPro" id="IPR050217">
    <property type="entry name" value="Peroxiredoxin"/>
</dbReference>
<accession>A0A418IF05</accession>
<proteinExistence type="inferred from homology"/>
<evidence type="ECO:0000313" key="6">
    <source>
        <dbReference type="EMBL" id="RIN00546.1"/>
    </source>
</evidence>
<feature type="domain" description="Thioredoxin" evidence="5">
    <location>
        <begin position="15"/>
        <end position="170"/>
    </location>
</feature>
<evidence type="ECO:0000256" key="1">
    <source>
        <dbReference type="ARBA" id="ARBA00009796"/>
    </source>
</evidence>
<dbReference type="OrthoDB" id="9812811at2"/>
<gene>
    <name evidence="6" type="ORF">BU112_08425</name>
</gene>
<reference evidence="6 7" key="1">
    <citation type="journal article" date="2016" name="Front. Microbiol.">
        <title>Comprehensive Phylogenetic Analysis of Bovine Non-aureus Staphylococci Species Based on Whole-Genome Sequencing.</title>
        <authorList>
            <person name="Naushad S."/>
            <person name="Barkema H.W."/>
            <person name="Luby C."/>
            <person name="Condas L.A."/>
            <person name="Nobrega D.B."/>
            <person name="Carson D.A."/>
            <person name="De Buck J."/>
        </authorList>
    </citation>
    <scope>NUCLEOTIDE SEQUENCE [LARGE SCALE GENOMIC DNA]</scope>
    <source>
        <strain evidence="6 7">SNUC 4554</strain>
    </source>
</reference>
<dbReference type="GO" id="GO:0042744">
    <property type="term" value="P:hydrogen peroxide catabolic process"/>
    <property type="evidence" value="ECO:0007669"/>
    <property type="project" value="TreeGrafter"/>
</dbReference>
<dbReference type="GO" id="GO:0008379">
    <property type="term" value="F:thioredoxin peroxidase activity"/>
    <property type="evidence" value="ECO:0007669"/>
    <property type="project" value="TreeGrafter"/>
</dbReference>
<sequence>MSFENETSYDINNLPSIGQQAPHFKGLSTQGDITLDDYKGQWMLLFAYPYDFSPVSTSEFITLQENYEELKDLQISVVGLSVDSIASHIAWLTSIESSFNTNIEFPLIADSSKQISKNYGILSKEDDNQSATRAVLIIDDNLVVRSIMYYPAAIGRNVKEIIRMVKAIKTSDENDAITPENWQPGEKVLALPPSNVKDAKGRVKGDNYKCKTWYYCEKDIEHKTKKIYNAFLQDE</sequence>
<dbReference type="GO" id="GO:0033554">
    <property type="term" value="P:cellular response to stress"/>
    <property type="evidence" value="ECO:0007669"/>
    <property type="project" value="TreeGrafter"/>
</dbReference>
<evidence type="ECO:0000256" key="2">
    <source>
        <dbReference type="ARBA" id="ARBA00023002"/>
    </source>
</evidence>
<dbReference type="GO" id="GO:0045454">
    <property type="term" value="P:cell redox homeostasis"/>
    <property type="evidence" value="ECO:0007669"/>
    <property type="project" value="TreeGrafter"/>
</dbReference>
<name>A0A418IF05_9STAP</name>
<comment type="function">
    <text evidence="4">Thiol-specific peroxidase that catalyzes the reduction of hydrogen peroxide and organic hydroperoxides to water and alcohols, respectively. Plays a role in cell protection against oxidative stress by detoxifying peroxides.</text>
</comment>
<organism evidence="6 7">
    <name type="scientific">Staphylococcus shinii</name>
    <dbReference type="NCBI Taxonomy" id="2912228"/>
    <lineage>
        <taxon>Bacteria</taxon>
        <taxon>Bacillati</taxon>
        <taxon>Bacillota</taxon>
        <taxon>Bacilli</taxon>
        <taxon>Bacillales</taxon>
        <taxon>Staphylococcaceae</taxon>
        <taxon>Staphylococcus</taxon>
    </lineage>
</organism>
<dbReference type="Pfam" id="PF10417">
    <property type="entry name" value="1-cysPrx_C"/>
    <property type="match status" value="1"/>
</dbReference>
<dbReference type="GO" id="GO:0005829">
    <property type="term" value="C:cytosol"/>
    <property type="evidence" value="ECO:0007669"/>
    <property type="project" value="TreeGrafter"/>
</dbReference>
<dbReference type="InterPro" id="IPR019479">
    <property type="entry name" value="Peroxiredoxin_C"/>
</dbReference>
<dbReference type="InterPro" id="IPR013766">
    <property type="entry name" value="Thioredoxin_domain"/>
</dbReference>
<dbReference type="Gene3D" id="3.30.1020.10">
    <property type="entry name" value="Antioxidant, Horf6, Chain A, domain2"/>
    <property type="match status" value="1"/>
</dbReference>
<dbReference type="AlphaFoldDB" id="A0A418IF05"/>
<dbReference type="InterPro" id="IPR036249">
    <property type="entry name" value="Thioredoxin-like_sf"/>
</dbReference>
<dbReference type="PIRSF" id="PIRSF000239">
    <property type="entry name" value="AHPC"/>
    <property type="match status" value="1"/>
</dbReference>
<dbReference type="PANTHER" id="PTHR10681">
    <property type="entry name" value="THIOREDOXIN PEROXIDASE"/>
    <property type="match status" value="1"/>
</dbReference>
<comment type="similarity">
    <text evidence="1">Belongs to the peroxiredoxin family. AhpC/Prx1 subfamily.</text>
</comment>
<dbReference type="Gene3D" id="3.40.30.10">
    <property type="entry name" value="Glutaredoxin"/>
    <property type="match status" value="1"/>
</dbReference>
<dbReference type="GO" id="GO:0006979">
    <property type="term" value="P:response to oxidative stress"/>
    <property type="evidence" value="ECO:0007669"/>
    <property type="project" value="TreeGrafter"/>
</dbReference>
<dbReference type="SUPFAM" id="SSF52833">
    <property type="entry name" value="Thioredoxin-like"/>
    <property type="match status" value="1"/>
</dbReference>
<evidence type="ECO:0000313" key="7">
    <source>
        <dbReference type="Proteomes" id="UP000286317"/>
    </source>
</evidence>
<evidence type="ECO:0000259" key="5">
    <source>
        <dbReference type="PROSITE" id="PS51352"/>
    </source>
</evidence>
<dbReference type="InterPro" id="IPR024706">
    <property type="entry name" value="Peroxiredoxin_AhpC-typ"/>
</dbReference>
<keyword evidence="2" id="KW-0560">Oxidoreductase</keyword>